<reference evidence="2" key="1">
    <citation type="submission" date="2021-01" db="EMBL/GenBank/DDBJ databases">
        <title>Whole genome shotgun sequence of Virgisporangium ochraceum NBRC 16418.</title>
        <authorList>
            <person name="Komaki H."/>
            <person name="Tamura T."/>
        </authorList>
    </citation>
    <scope>NUCLEOTIDE SEQUENCE</scope>
    <source>
        <strain evidence="2">NBRC 16418</strain>
    </source>
</reference>
<proteinExistence type="predicted"/>
<name>A0A8J4A265_9ACTN</name>
<evidence type="ECO:0000313" key="3">
    <source>
        <dbReference type="Proteomes" id="UP000635606"/>
    </source>
</evidence>
<dbReference type="EMBL" id="BOPH01000102">
    <property type="protein sequence ID" value="GIJ72480.1"/>
    <property type="molecule type" value="Genomic_DNA"/>
</dbReference>
<protein>
    <submittedName>
        <fullName evidence="2">Uncharacterized protein</fullName>
    </submittedName>
</protein>
<dbReference type="AlphaFoldDB" id="A0A8J4A265"/>
<dbReference type="Proteomes" id="UP000635606">
    <property type="component" value="Unassembled WGS sequence"/>
</dbReference>
<comment type="caution">
    <text evidence="2">The sequence shown here is derived from an EMBL/GenBank/DDBJ whole genome shotgun (WGS) entry which is preliminary data.</text>
</comment>
<keyword evidence="3" id="KW-1185">Reference proteome</keyword>
<accession>A0A8J4A265</accession>
<sequence length="88" mass="9036">MGRPPYGPAILVPASVRNAAPAGWNATATRPSSTEAGTPVARGRQRRMTVRHPGRPARADPPEPARAGPVRAGEVAVRSGRLAVPAVG</sequence>
<feature type="compositionally biased region" description="Basic residues" evidence="1">
    <location>
        <begin position="43"/>
        <end position="55"/>
    </location>
</feature>
<feature type="compositionally biased region" description="Polar residues" evidence="1">
    <location>
        <begin position="26"/>
        <end position="36"/>
    </location>
</feature>
<evidence type="ECO:0000313" key="2">
    <source>
        <dbReference type="EMBL" id="GIJ72480.1"/>
    </source>
</evidence>
<feature type="region of interest" description="Disordered" evidence="1">
    <location>
        <begin position="23"/>
        <end position="74"/>
    </location>
</feature>
<gene>
    <name evidence="2" type="ORF">Voc01_073970</name>
</gene>
<evidence type="ECO:0000256" key="1">
    <source>
        <dbReference type="SAM" id="MobiDB-lite"/>
    </source>
</evidence>
<organism evidence="2 3">
    <name type="scientific">Virgisporangium ochraceum</name>
    <dbReference type="NCBI Taxonomy" id="65505"/>
    <lineage>
        <taxon>Bacteria</taxon>
        <taxon>Bacillati</taxon>
        <taxon>Actinomycetota</taxon>
        <taxon>Actinomycetes</taxon>
        <taxon>Micromonosporales</taxon>
        <taxon>Micromonosporaceae</taxon>
        <taxon>Virgisporangium</taxon>
    </lineage>
</organism>